<keyword evidence="3" id="KW-1185">Reference proteome</keyword>
<dbReference type="InterPro" id="IPR046362">
    <property type="entry name" value="Zw10/DSL1_C_sf"/>
</dbReference>
<dbReference type="Pfam" id="PF22766">
    <property type="entry name" value="ZW10_C2"/>
    <property type="match status" value="1"/>
</dbReference>
<dbReference type="GO" id="GO:0007094">
    <property type="term" value="P:mitotic spindle assembly checkpoint signaling"/>
    <property type="evidence" value="ECO:0007669"/>
    <property type="project" value="TreeGrafter"/>
</dbReference>
<organism evidence="2 3">
    <name type="scientific">Vespula vulgaris</name>
    <name type="common">Yellow jacket</name>
    <name type="synonym">Wasp</name>
    <dbReference type="NCBI Taxonomy" id="7454"/>
    <lineage>
        <taxon>Eukaryota</taxon>
        <taxon>Metazoa</taxon>
        <taxon>Ecdysozoa</taxon>
        <taxon>Arthropoda</taxon>
        <taxon>Hexapoda</taxon>
        <taxon>Insecta</taxon>
        <taxon>Pterygota</taxon>
        <taxon>Neoptera</taxon>
        <taxon>Endopterygota</taxon>
        <taxon>Hymenoptera</taxon>
        <taxon>Apocrita</taxon>
        <taxon>Aculeata</taxon>
        <taxon>Vespoidea</taxon>
        <taxon>Vespidae</taxon>
        <taxon>Vespinae</taxon>
        <taxon>Vespula</taxon>
    </lineage>
</organism>
<accession>A0A834KWB3</accession>
<evidence type="ECO:0000313" key="3">
    <source>
        <dbReference type="Proteomes" id="UP000614350"/>
    </source>
</evidence>
<comment type="caution">
    <text evidence="2">The sequence shown here is derived from an EMBL/GenBank/DDBJ whole genome shotgun (WGS) entry which is preliminary data.</text>
</comment>
<sequence length="110" mass="12544">MVEDLILRVTSVEDIPANVASDLVIMFNTVATRTPMIFPESEEIAQYVRKWRKFLELIKVLGASLKEIEIRWASGKGPLAKEFTAIQVKQLIRALFQNTERRSILLASIK</sequence>
<dbReference type="Gene3D" id="1.10.357.150">
    <property type="match status" value="1"/>
</dbReference>
<dbReference type="GO" id="GO:1990423">
    <property type="term" value="C:RZZ complex"/>
    <property type="evidence" value="ECO:0007669"/>
    <property type="project" value="TreeGrafter"/>
</dbReference>
<dbReference type="Proteomes" id="UP000614350">
    <property type="component" value="Unassembled WGS sequence"/>
</dbReference>
<dbReference type="EMBL" id="JACSEA010000001">
    <property type="protein sequence ID" value="KAF7411331.1"/>
    <property type="molecule type" value="Genomic_DNA"/>
</dbReference>
<dbReference type="AlphaFoldDB" id="A0A834KWB3"/>
<dbReference type="GO" id="GO:0005737">
    <property type="term" value="C:cytoplasm"/>
    <property type="evidence" value="ECO:0007669"/>
    <property type="project" value="GOC"/>
</dbReference>
<feature type="domain" description="ZW10 C-terminal helical" evidence="1">
    <location>
        <begin position="2"/>
        <end position="109"/>
    </location>
</feature>
<gene>
    <name evidence="2" type="ORF">HZH66_000227</name>
</gene>
<dbReference type="InterPro" id="IPR055148">
    <property type="entry name" value="ZW10_C_2"/>
</dbReference>
<evidence type="ECO:0000313" key="2">
    <source>
        <dbReference type="EMBL" id="KAF7411331.1"/>
    </source>
</evidence>
<protein>
    <recommendedName>
        <fullName evidence="1">ZW10 C-terminal helical domain-containing protein</fullName>
    </recommendedName>
</protein>
<name>A0A834KWB3_VESVU</name>
<dbReference type="PANTHER" id="PTHR12205">
    <property type="entry name" value="CENTROMERE/KINETOCHORE PROTEIN ZW10"/>
    <property type="match status" value="1"/>
</dbReference>
<reference evidence="2" key="1">
    <citation type="journal article" date="2020" name="G3 (Bethesda)">
        <title>High-Quality Assemblies for Three Invasive Social Wasps from the &lt;i&gt;Vespula&lt;/i&gt; Genus.</title>
        <authorList>
            <person name="Harrop T.W.R."/>
            <person name="Guhlin J."/>
            <person name="McLaughlin G.M."/>
            <person name="Permina E."/>
            <person name="Stockwell P."/>
            <person name="Gilligan J."/>
            <person name="Le Lec M.F."/>
            <person name="Gruber M.A.M."/>
            <person name="Quinn O."/>
            <person name="Lovegrove M."/>
            <person name="Duncan E.J."/>
            <person name="Remnant E.J."/>
            <person name="Van Eeckhoven J."/>
            <person name="Graham B."/>
            <person name="Knapp R.A."/>
            <person name="Langford K.W."/>
            <person name="Kronenberg Z."/>
            <person name="Press M.O."/>
            <person name="Eacker S.M."/>
            <person name="Wilson-Rankin E.E."/>
            <person name="Purcell J."/>
            <person name="Lester P.J."/>
            <person name="Dearden P.K."/>
        </authorList>
    </citation>
    <scope>NUCLEOTIDE SEQUENCE</scope>
    <source>
        <strain evidence="2">Marl-1</strain>
    </source>
</reference>
<proteinExistence type="predicted"/>
<evidence type="ECO:0000259" key="1">
    <source>
        <dbReference type="Pfam" id="PF22766"/>
    </source>
</evidence>
<dbReference type="GO" id="GO:0006888">
    <property type="term" value="P:endoplasmic reticulum to Golgi vesicle-mediated transport"/>
    <property type="evidence" value="ECO:0007669"/>
    <property type="project" value="TreeGrafter"/>
</dbReference>
<dbReference type="PANTHER" id="PTHR12205:SF0">
    <property type="entry name" value="CENTROMERE_KINETOCHORE PROTEIN ZW10 HOMOLOG"/>
    <property type="match status" value="1"/>
</dbReference>